<evidence type="ECO:0000256" key="1">
    <source>
        <dbReference type="SAM" id="MobiDB-lite"/>
    </source>
</evidence>
<feature type="compositionally biased region" description="Basic residues" evidence="1">
    <location>
        <begin position="132"/>
        <end position="143"/>
    </location>
</feature>
<protein>
    <submittedName>
        <fullName evidence="2">Uncharacterized protein</fullName>
    </submittedName>
</protein>
<feature type="compositionally biased region" description="Basic and acidic residues" evidence="1">
    <location>
        <begin position="74"/>
        <end position="106"/>
    </location>
</feature>
<feature type="region of interest" description="Disordered" evidence="1">
    <location>
        <begin position="52"/>
        <end position="111"/>
    </location>
</feature>
<organism evidence="2 3">
    <name type="scientific">Araneus ventricosus</name>
    <name type="common">Orbweaver spider</name>
    <name type="synonym">Epeira ventricosa</name>
    <dbReference type="NCBI Taxonomy" id="182803"/>
    <lineage>
        <taxon>Eukaryota</taxon>
        <taxon>Metazoa</taxon>
        <taxon>Ecdysozoa</taxon>
        <taxon>Arthropoda</taxon>
        <taxon>Chelicerata</taxon>
        <taxon>Arachnida</taxon>
        <taxon>Araneae</taxon>
        <taxon>Araneomorphae</taxon>
        <taxon>Entelegynae</taxon>
        <taxon>Araneoidea</taxon>
        <taxon>Araneidae</taxon>
        <taxon>Araneus</taxon>
    </lineage>
</organism>
<dbReference type="OrthoDB" id="10612240at2759"/>
<evidence type="ECO:0000313" key="2">
    <source>
        <dbReference type="EMBL" id="GBL98018.1"/>
    </source>
</evidence>
<dbReference type="AlphaFoldDB" id="A0A4Y2C101"/>
<dbReference type="EMBL" id="BGPR01000135">
    <property type="protein sequence ID" value="GBL98018.1"/>
    <property type="molecule type" value="Genomic_DNA"/>
</dbReference>
<gene>
    <name evidence="2" type="ORF">AVEN_126905_1</name>
</gene>
<reference evidence="2 3" key="1">
    <citation type="journal article" date="2019" name="Sci. Rep.">
        <title>Orb-weaving spider Araneus ventricosus genome elucidates the spidroin gene catalogue.</title>
        <authorList>
            <person name="Kono N."/>
            <person name="Nakamura H."/>
            <person name="Ohtoshi R."/>
            <person name="Moran D.A.P."/>
            <person name="Shinohara A."/>
            <person name="Yoshida Y."/>
            <person name="Fujiwara M."/>
            <person name="Mori M."/>
            <person name="Tomita M."/>
            <person name="Arakawa K."/>
        </authorList>
    </citation>
    <scope>NUCLEOTIDE SEQUENCE [LARGE SCALE GENOMIC DNA]</scope>
</reference>
<dbReference type="Proteomes" id="UP000499080">
    <property type="component" value="Unassembled WGS sequence"/>
</dbReference>
<name>A0A4Y2C101_ARAVE</name>
<proteinExistence type="predicted"/>
<feature type="region of interest" description="Disordered" evidence="1">
    <location>
        <begin position="127"/>
        <end position="151"/>
    </location>
</feature>
<sequence length="151" mass="16618">MSERKFLQSSLNLAKIYILTIRSVLSPAPDFPSGFAPDNVSITPAAVGAVDPQGEKYDGLPPPFSPNPFLLSHSPRDDMEVPKLDKVPLRDSTPTHKESIDPDTAGKRRKGRACAVATALKLISSCPEATARRRKREKRKKNGIKLWEINS</sequence>
<comment type="caution">
    <text evidence="2">The sequence shown here is derived from an EMBL/GenBank/DDBJ whole genome shotgun (WGS) entry which is preliminary data.</text>
</comment>
<keyword evidence="3" id="KW-1185">Reference proteome</keyword>
<accession>A0A4Y2C101</accession>
<evidence type="ECO:0000313" key="3">
    <source>
        <dbReference type="Proteomes" id="UP000499080"/>
    </source>
</evidence>